<evidence type="ECO:0000313" key="2">
    <source>
        <dbReference type="Proteomes" id="UP000036955"/>
    </source>
</evidence>
<protein>
    <recommendedName>
        <fullName evidence="3">Type II toxin-antitoxin system HigB family toxin</fullName>
    </recommendedName>
</protein>
<dbReference type="OrthoDB" id="9799912at2"/>
<evidence type="ECO:0008006" key="3">
    <source>
        <dbReference type="Google" id="ProtNLM"/>
    </source>
</evidence>
<dbReference type="Proteomes" id="UP000036955">
    <property type="component" value="Unassembled WGS sequence"/>
</dbReference>
<evidence type="ECO:0000313" key="1">
    <source>
        <dbReference type="EMBL" id="KNH30319.1"/>
    </source>
</evidence>
<gene>
    <name evidence="1" type="ORF">ACS77_00440</name>
</gene>
<accession>A0A0L1MQ05</accession>
<comment type="caution">
    <text evidence="1">The sequence shown here is derived from an EMBL/GenBank/DDBJ whole genome shotgun (WGS) entry which is preliminary data.</text>
</comment>
<dbReference type="AlphaFoldDB" id="A0A0L1MQ05"/>
<dbReference type="EMBL" id="LFQK01000001">
    <property type="protein sequence ID" value="KNH30319.1"/>
    <property type="molecule type" value="Genomic_DNA"/>
</dbReference>
<name>A0A0L1MQ05_PSESX</name>
<proteinExistence type="predicted"/>
<dbReference type="PATRIC" id="fig|317.197.peg.94"/>
<organism evidence="1 2">
    <name type="scientific">Pseudomonas syringae</name>
    <dbReference type="NCBI Taxonomy" id="317"/>
    <lineage>
        <taxon>Bacteria</taxon>
        <taxon>Pseudomonadati</taxon>
        <taxon>Pseudomonadota</taxon>
        <taxon>Gammaproteobacteria</taxon>
        <taxon>Pseudomonadales</taxon>
        <taxon>Pseudomonadaceae</taxon>
        <taxon>Pseudomonas</taxon>
    </lineage>
</organism>
<sequence>MRLIGREKLTPLQGKGDRAEKWLRGWVAEIISAHWKQPADVNEQFPNSSLKGDGVFHFPVESCGVAIQLMIAFPQGVALITDLISEDKHEH</sequence>
<reference evidence="1 2" key="1">
    <citation type="submission" date="2015-06" db="EMBL/GenBank/DDBJ databases">
        <authorList>
            <person name="Hoefler B.C."/>
            <person name="Straight P.D."/>
        </authorList>
    </citation>
    <scope>NUCLEOTIDE SEQUENCE [LARGE SCALE GENOMIC DNA]</scope>
    <source>
        <strain evidence="1 2">Riq4</strain>
    </source>
</reference>